<name>A0A0F8Y1H1_9ZZZZ</name>
<proteinExistence type="predicted"/>
<dbReference type="EMBL" id="LAZR01070341">
    <property type="protein sequence ID" value="KKK42216.1"/>
    <property type="molecule type" value="Genomic_DNA"/>
</dbReference>
<evidence type="ECO:0000313" key="2">
    <source>
        <dbReference type="EMBL" id="KKK42216.1"/>
    </source>
</evidence>
<organism evidence="2">
    <name type="scientific">marine sediment metagenome</name>
    <dbReference type="NCBI Taxonomy" id="412755"/>
    <lineage>
        <taxon>unclassified sequences</taxon>
        <taxon>metagenomes</taxon>
        <taxon>ecological metagenomes</taxon>
    </lineage>
</organism>
<reference evidence="2" key="1">
    <citation type="journal article" date="2015" name="Nature">
        <title>Complex archaea that bridge the gap between prokaryotes and eukaryotes.</title>
        <authorList>
            <person name="Spang A."/>
            <person name="Saw J.H."/>
            <person name="Jorgensen S.L."/>
            <person name="Zaremba-Niedzwiedzka K."/>
            <person name="Martijn J."/>
            <person name="Lind A.E."/>
            <person name="van Eijk R."/>
            <person name="Schleper C."/>
            <person name="Guy L."/>
            <person name="Ettema T.J."/>
        </authorList>
    </citation>
    <scope>NUCLEOTIDE SEQUENCE</scope>
</reference>
<protein>
    <submittedName>
        <fullName evidence="2">Uncharacterized protein</fullName>
    </submittedName>
</protein>
<feature type="compositionally biased region" description="Polar residues" evidence="1">
    <location>
        <begin position="78"/>
        <end position="91"/>
    </location>
</feature>
<accession>A0A0F8Y1H1</accession>
<dbReference type="AlphaFoldDB" id="A0A0F8Y1H1"/>
<sequence length="165" mass="18404">MSHGYTGYSDSKGDLGKGLCRICNGNEDLESTCKKFEPQLNPAPGPGTNAIIKSIGKPKNHSPLSRESVRENKEEVQSEVTRSSASVPAGTLSDNIGNIPVGKTTLAKSFMRTTVYREVMRLNKEFIRELKDGLDKKRIWSGKQIRYIDFLNEIDKLTGDDLIKW</sequence>
<feature type="region of interest" description="Disordered" evidence="1">
    <location>
        <begin position="38"/>
        <end position="91"/>
    </location>
</feature>
<comment type="caution">
    <text evidence="2">The sequence shown here is derived from an EMBL/GenBank/DDBJ whole genome shotgun (WGS) entry which is preliminary data.</text>
</comment>
<feature type="compositionally biased region" description="Basic and acidic residues" evidence="1">
    <location>
        <begin position="67"/>
        <end position="76"/>
    </location>
</feature>
<gene>
    <name evidence="2" type="ORF">LCGC14_2190750</name>
</gene>
<evidence type="ECO:0000256" key="1">
    <source>
        <dbReference type="SAM" id="MobiDB-lite"/>
    </source>
</evidence>